<evidence type="ECO:0000313" key="3">
    <source>
        <dbReference type="EMBL" id="GAA5094756.1"/>
    </source>
</evidence>
<dbReference type="EMBL" id="BAABKE010000001">
    <property type="protein sequence ID" value="GAA5094756.1"/>
    <property type="molecule type" value="Genomic_DNA"/>
</dbReference>
<organism evidence="3 4">
    <name type="scientific">Wohlfahrtiimonas larvae</name>
    <dbReference type="NCBI Taxonomy" id="1157986"/>
    <lineage>
        <taxon>Bacteria</taxon>
        <taxon>Pseudomonadati</taxon>
        <taxon>Pseudomonadota</taxon>
        <taxon>Gammaproteobacteria</taxon>
        <taxon>Cardiobacteriales</taxon>
        <taxon>Ignatzschineriaceae</taxon>
        <taxon>Wohlfahrtiimonas</taxon>
    </lineage>
</organism>
<keyword evidence="1" id="KW-0732">Signal</keyword>
<sequence>MFKKTLLATALISTSLAMANTNTVVSNDENREALSITIYNESLALINETRNIPFKAGLNNVELKGVSAQIRAETALLTSLSKMPFNVIEQNFDYDLLSPHALLEKAVGQEIEIIRTNPATGEEIRETATLLSNNGAPVLQFKDRIEIGAFDKFAFKSIPEGLRDRPTLSVLLNSEKDADNKVQLTYLTRGFSWKADYTATLSDDEKTLDLSGLITLNNQSGTTFNNAKLQLVAGDVNQVSQSAQPVMLEARMMKSAVAYDMAGGAVEEQFGDYHLYKIPFATDLKNNQTKQVALLSTQNVPVQKEYNFNQYYSYTTQDGQNLKASVLYRLENSKENQLGMPLPKGVFRMYKNDSSGNALLLGEDTINHTAENEEFVINTGDAFDVSMTKTLKDHKAISKNVTQYTYDVVFNNAKDSGVEVNYTSFIGDDSNWQLLKTSQPMLKDQASNIAKWTVKVPAKEKVTLTYTLQVSSKY</sequence>
<dbReference type="PANTHER" id="PTHR38075:SF1">
    <property type="entry name" value="DUF4139 DOMAIN-CONTAINING PROTEIN"/>
    <property type="match status" value="1"/>
</dbReference>
<keyword evidence="4" id="KW-1185">Reference proteome</keyword>
<dbReference type="Pfam" id="PF13598">
    <property type="entry name" value="DUF4139"/>
    <property type="match status" value="1"/>
</dbReference>
<proteinExistence type="predicted"/>
<gene>
    <name evidence="3" type="ORF">GCM10023338_03430</name>
</gene>
<dbReference type="InterPro" id="IPR037291">
    <property type="entry name" value="DUF4139"/>
</dbReference>
<protein>
    <submittedName>
        <fullName evidence="3">DUF4139 domain-containing protein</fullName>
    </submittedName>
</protein>
<accession>A0ABP9MCN4</accession>
<dbReference type="Proteomes" id="UP001500631">
    <property type="component" value="Unassembled WGS sequence"/>
</dbReference>
<feature type="chain" id="PRO_5046493513" evidence="1">
    <location>
        <begin position="20"/>
        <end position="474"/>
    </location>
</feature>
<comment type="caution">
    <text evidence="3">The sequence shown here is derived from an EMBL/GenBank/DDBJ whole genome shotgun (WGS) entry which is preliminary data.</text>
</comment>
<reference evidence="4" key="1">
    <citation type="journal article" date="2019" name="Int. J. Syst. Evol. Microbiol.">
        <title>The Global Catalogue of Microorganisms (GCM) 10K type strain sequencing project: providing services to taxonomists for standard genome sequencing and annotation.</title>
        <authorList>
            <consortium name="The Broad Institute Genomics Platform"/>
            <consortium name="The Broad Institute Genome Sequencing Center for Infectious Disease"/>
            <person name="Wu L."/>
            <person name="Ma J."/>
        </authorList>
    </citation>
    <scope>NUCLEOTIDE SEQUENCE [LARGE SCALE GENOMIC DNA]</scope>
    <source>
        <strain evidence="4">JCM 18424</strain>
    </source>
</reference>
<dbReference type="PANTHER" id="PTHR38075">
    <property type="entry name" value="DUF4139 DOMAIN-CONTAINING PROTEIN"/>
    <property type="match status" value="1"/>
</dbReference>
<feature type="domain" description="DUF4139" evidence="2">
    <location>
        <begin position="182"/>
        <end position="471"/>
    </location>
</feature>
<evidence type="ECO:0000256" key="1">
    <source>
        <dbReference type="SAM" id="SignalP"/>
    </source>
</evidence>
<dbReference type="RefSeq" id="WP_077926219.1">
    <property type="nucleotide sequence ID" value="NZ_BAABKE010000001.1"/>
</dbReference>
<feature type="signal peptide" evidence="1">
    <location>
        <begin position="1"/>
        <end position="19"/>
    </location>
</feature>
<evidence type="ECO:0000259" key="2">
    <source>
        <dbReference type="Pfam" id="PF13598"/>
    </source>
</evidence>
<evidence type="ECO:0000313" key="4">
    <source>
        <dbReference type="Proteomes" id="UP001500631"/>
    </source>
</evidence>
<name>A0ABP9MCN4_9GAMM</name>